<keyword evidence="3" id="KW-1185">Reference proteome</keyword>
<dbReference type="InterPro" id="IPR051311">
    <property type="entry name" value="DedA_domain"/>
</dbReference>
<evidence type="ECO:0000313" key="3">
    <source>
        <dbReference type="Proteomes" id="UP000295719"/>
    </source>
</evidence>
<feature type="transmembrane region" description="Helical" evidence="1">
    <location>
        <begin position="86"/>
        <end position="107"/>
    </location>
</feature>
<protein>
    <submittedName>
        <fullName evidence="2">Membrane protein YqaA with SNARE-associated domain</fullName>
    </submittedName>
</protein>
<evidence type="ECO:0000256" key="1">
    <source>
        <dbReference type="SAM" id="Phobius"/>
    </source>
</evidence>
<accession>A0A4R3Z5J2</accession>
<keyword evidence="1" id="KW-0812">Transmembrane</keyword>
<dbReference type="AlphaFoldDB" id="A0A4R3Z5J2"/>
<sequence length="141" mass="15114">MIEAASPWLLLASSFLSATLLPGNSEVMLVALLSAGKGAPLLLLTVATLGNTLGGATNVMLGRFAPELSGRRGLQTALGWMRRYGSITLLLSWLPIIGDLLCVIAGWLRLPLIPVMIFLSLGKALRYGVLTWLTLQGIAWW</sequence>
<dbReference type="PANTHER" id="PTHR42709:SF4">
    <property type="entry name" value="INNER MEMBRANE PROTEIN YQAA"/>
    <property type="match status" value="1"/>
</dbReference>
<name>A0A4R3Z5J2_9GAMM</name>
<feature type="transmembrane region" description="Helical" evidence="1">
    <location>
        <begin position="41"/>
        <end position="65"/>
    </location>
</feature>
<reference evidence="2 3" key="1">
    <citation type="submission" date="2019-03" db="EMBL/GenBank/DDBJ databases">
        <title>Genomic Encyclopedia of Type Strains, Phase IV (KMG-IV): sequencing the most valuable type-strain genomes for metagenomic binning, comparative biology and taxonomic classification.</title>
        <authorList>
            <person name="Goeker M."/>
        </authorList>
    </citation>
    <scope>NUCLEOTIDE SEQUENCE [LARGE SCALE GENOMIC DNA]</scope>
    <source>
        <strain evidence="2 3">DSM 19580</strain>
    </source>
</reference>
<dbReference type="Proteomes" id="UP000295719">
    <property type="component" value="Unassembled WGS sequence"/>
</dbReference>
<comment type="caution">
    <text evidence="2">The sequence shown here is derived from an EMBL/GenBank/DDBJ whole genome shotgun (WGS) entry which is preliminary data.</text>
</comment>
<keyword evidence="1" id="KW-0472">Membrane</keyword>
<evidence type="ECO:0000313" key="2">
    <source>
        <dbReference type="EMBL" id="TCV99289.1"/>
    </source>
</evidence>
<dbReference type="EMBL" id="SMCR01000002">
    <property type="protein sequence ID" value="TCV99289.1"/>
    <property type="molecule type" value="Genomic_DNA"/>
</dbReference>
<dbReference type="PANTHER" id="PTHR42709">
    <property type="entry name" value="ALKALINE PHOSPHATASE LIKE PROTEIN"/>
    <property type="match status" value="1"/>
</dbReference>
<organism evidence="2 3">
    <name type="scientific">Biostraticola tofi</name>
    <dbReference type="NCBI Taxonomy" id="466109"/>
    <lineage>
        <taxon>Bacteria</taxon>
        <taxon>Pseudomonadati</taxon>
        <taxon>Pseudomonadota</taxon>
        <taxon>Gammaproteobacteria</taxon>
        <taxon>Enterobacterales</taxon>
        <taxon>Bruguierivoracaceae</taxon>
        <taxon>Biostraticola</taxon>
    </lineage>
</organism>
<proteinExistence type="predicted"/>
<gene>
    <name evidence="2" type="ORF">EDC52_102635</name>
</gene>
<keyword evidence="1" id="KW-1133">Transmembrane helix</keyword>